<dbReference type="GO" id="GO:0003824">
    <property type="term" value="F:catalytic activity"/>
    <property type="evidence" value="ECO:0007669"/>
    <property type="project" value="InterPro"/>
</dbReference>
<keyword evidence="2" id="KW-0677">Repeat</keyword>
<dbReference type="InterPro" id="IPR029068">
    <property type="entry name" value="Glyas_Bleomycin-R_OHBP_Dase"/>
</dbReference>
<dbReference type="InterPro" id="IPR004360">
    <property type="entry name" value="Glyas_Fos-R_dOase_dom"/>
</dbReference>
<dbReference type="InterPro" id="IPR036691">
    <property type="entry name" value="Endo/exonu/phosph_ase_sf"/>
</dbReference>
<proteinExistence type="inferred from homology"/>
<dbReference type="EMBL" id="HADX01009264">
    <property type="protein sequence ID" value="SBP31496.1"/>
    <property type="molecule type" value="Transcribed_RNA"/>
</dbReference>
<evidence type="ECO:0000256" key="1">
    <source>
        <dbReference type="ARBA" id="ARBA00010363"/>
    </source>
</evidence>
<reference evidence="4" key="1">
    <citation type="submission" date="2016-05" db="EMBL/GenBank/DDBJ databases">
        <authorList>
            <person name="Lavstsen T."/>
            <person name="Jespersen J.S."/>
        </authorList>
    </citation>
    <scope>NUCLEOTIDE SEQUENCE</scope>
    <source>
        <tissue evidence="4">Brain</tissue>
    </source>
</reference>
<dbReference type="SUPFAM" id="SSF54593">
    <property type="entry name" value="Glyoxalase/Bleomycin resistance protein/Dihydroxybiphenyl dioxygenase"/>
    <property type="match status" value="2"/>
</dbReference>
<feature type="domain" description="VOC" evidence="3">
    <location>
        <begin position="657"/>
        <end position="782"/>
    </location>
</feature>
<protein>
    <submittedName>
        <fullName evidence="4">Glyoxalase domain containing 4</fullName>
    </submittedName>
</protein>
<name>A0A1A7YMR8_9TELE</name>
<dbReference type="PANTHER" id="PTHR46466">
    <property type="entry name" value="GLYOXALASE DOMAIN-CONTAINING PROTEIN 4"/>
    <property type="match status" value="1"/>
</dbReference>
<dbReference type="Pfam" id="PF21701">
    <property type="entry name" value="GLOD4_C"/>
    <property type="match status" value="1"/>
</dbReference>
<accession>A0A1A7YMR8</accession>
<feature type="domain" description="VOC" evidence="3">
    <location>
        <begin position="789"/>
        <end position="910"/>
    </location>
</feature>
<dbReference type="InterPro" id="IPR005135">
    <property type="entry name" value="Endo/exonuclease/phosphatase"/>
</dbReference>
<evidence type="ECO:0000256" key="2">
    <source>
        <dbReference type="ARBA" id="ARBA00022737"/>
    </source>
</evidence>
<dbReference type="InterPro" id="IPR043193">
    <property type="entry name" value="GLOD4"/>
</dbReference>
<dbReference type="InterPro" id="IPR037523">
    <property type="entry name" value="VOC_core"/>
</dbReference>
<dbReference type="Pfam" id="PF14529">
    <property type="entry name" value="Exo_endo_phos_2"/>
    <property type="match status" value="1"/>
</dbReference>
<organism evidence="4">
    <name type="scientific">Iconisemion striatum</name>
    <dbReference type="NCBI Taxonomy" id="60296"/>
    <lineage>
        <taxon>Eukaryota</taxon>
        <taxon>Metazoa</taxon>
        <taxon>Chordata</taxon>
        <taxon>Craniata</taxon>
        <taxon>Vertebrata</taxon>
        <taxon>Euteleostomi</taxon>
        <taxon>Actinopterygii</taxon>
        <taxon>Neopterygii</taxon>
        <taxon>Teleostei</taxon>
        <taxon>Neoteleostei</taxon>
        <taxon>Acanthomorphata</taxon>
        <taxon>Ovalentaria</taxon>
        <taxon>Atherinomorphae</taxon>
        <taxon>Cyprinodontiformes</taxon>
        <taxon>Nothobranchiidae</taxon>
        <taxon>Iconisemion</taxon>
    </lineage>
</organism>
<dbReference type="PANTHER" id="PTHR46466:SF1">
    <property type="entry name" value="GLYOXALASE DOMAIN-CONTAINING PROTEIN 4"/>
    <property type="match status" value="1"/>
</dbReference>
<evidence type="ECO:0000259" key="3">
    <source>
        <dbReference type="PROSITE" id="PS51819"/>
    </source>
</evidence>
<dbReference type="Pfam" id="PF00903">
    <property type="entry name" value="Glyoxalase"/>
    <property type="match status" value="1"/>
</dbReference>
<dbReference type="Pfam" id="PF21207">
    <property type="entry name" value="GLOD4_N"/>
    <property type="match status" value="1"/>
</dbReference>
<dbReference type="InterPro" id="IPR043194">
    <property type="entry name" value="GLOD4_C"/>
</dbReference>
<dbReference type="Gene3D" id="3.60.10.10">
    <property type="entry name" value="Endonuclease/exonuclease/phosphatase"/>
    <property type="match status" value="1"/>
</dbReference>
<dbReference type="FunFam" id="3.10.180.10:FF:000014">
    <property type="entry name" value="glyoxalase domain-containing protein 4"/>
    <property type="match status" value="1"/>
</dbReference>
<sequence length="950" mass="104809">MFRILHWNARSLVANGQEFKKVLEGLSERPDVICVQETWLKPFLDFRLGGYVCERKDREGRSGGGCATFLRVGLQYRRREVDSNLECVVVEVWSDRGVVSLVNFYNPGGALDGNALRGLLVGGTTSVLWVGDFNAHSVLWGADRSDGNGVVVEEILVDIGLVVLNDGRHTRFGGVGHRSSGLDLTVASADLAAVASGWEVLTHLSMGSDHYPVRCSFGRGVLVEPSGLVLGFNFGRAHWSGFAQGLEDAVCRLRVEGDVDVWYAALTECVLSAAGEHIPRKRIPAGRSMVPWWTAECGEAIRARNKAFEVLKKHPVESNAVAYRRLRAVARRVVRAAKRGGWRVFCDGLGPRTSVHSLWRLVRSMSGVRSRRGLPVLSVGDRVAAGDQEKAGLLAEHFRGVHSSANISAGDSSLRQRLVDGFVGDLWGDGGDSLDFNLYFSLDELKQAVRRGKATSPGRDGLGYPMLQHAGDFFLEEVLALINSVWGSGRLPKEWRHSVIVPFLKPGKPPGSPDSYRPIALTSVVCKCGFRRGRSALDAVAPLDLAVRRAKVNKEVVLAVFLDIEKAYDMLWTEGLLMSLYNAGAAALRVCCGAFRTTPVSALQVEVGEMPLNIRRLQLGLRYLLRVRGMGGSAHAEALLHRLWEFEGGGQEEERRRALHFVFKVGDRNKTATFYRDVLGMKVLRHEEFEEGCKATCNGPYDGKWSKTMVGFGPEDDHFVAELTYNYGVGEYQLGNDFLGLTLQSSQAVSNAKRLGWPLTQVEEALYLTHAPGGYPFYIVDKEQPPTDPVQKVSLGVSDLQRSTRYWATLLGMTLMNKNEKNKTVLLGFEESQCKLELRDISGTVDHGTAFGRIAFSCPREQLPDLEALMKKENQNILTPLVSLDTPGKATVEVVILTDPDRHEICFVGDEAFRQLSAVDPQGNELLDKAMAEDRSDEWFAKHNKQKAAA</sequence>
<evidence type="ECO:0000313" key="4">
    <source>
        <dbReference type="EMBL" id="SBP31496.1"/>
    </source>
</evidence>
<gene>
    <name evidence="4" type="primary">GLOD4</name>
</gene>
<dbReference type="Gene3D" id="3.10.180.10">
    <property type="entry name" value="2,3-Dihydroxybiphenyl 1,2-Dioxygenase, domain 1"/>
    <property type="match status" value="2"/>
</dbReference>
<dbReference type="PROSITE" id="PS51819">
    <property type="entry name" value="VOC"/>
    <property type="match status" value="2"/>
</dbReference>
<dbReference type="SUPFAM" id="SSF56219">
    <property type="entry name" value="DNase I-like"/>
    <property type="match status" value="1"/>
</dbReference>
<dbReference type="InterPro" id="IPR059155">
    <property type="entry name" value="GLOD4_dom"/>
</dbReference>
<dbReference type="CDD" id="cd16357">
    <property type="entry name" value="GLOD4_C"/>
    <property type="match status" value="1"/>
</dbReference>
<dbReference type="CDD" id="cd08358">
    <property type="entry name" value="GLOD4_N"/>
    <property type="match status" value="1"/>
</dbReference>
<dbReference type="AlphaFoldDB" id="A0A1A7YMR8"/>
<reference evidence="4" key="2">
    <citation type="submission" date="2016-06" db="EMBL/GenBank/DDBJ databases">
        <title>The genome of a short-lived fish provides insights into sex chromosome evolution and the genetic control of aging.</title>
        <authorList>
            <person name="Reichwald K."/>
            <person name="Felder M."/>
            <person name="Petzold A."/>
            <person name="Koch P."/>
            <person name="Groth M."/>
            <person name="Platzer M."/>
        </authorList>
    </citation>
    <scope>NUCLEOTIDE SEQUENCE</scope>
    <source>
        <tissue evidence="4">Brain</tissue>
    </source>
</reference>
<comment type="similarity">
    <text evidence="1">Belongs to the glyoxalase I family.</text>
</comment>